<comment type="caution">
    <text evidence="1">The sequence shown here is derived from an EMBL/GenBank/DDBJ whole genome shotgun (WGS) entry which is preliminary data.</text>
</comment>
<sequence length="111" mass="12587">MIITELKIQDVATSVYANYSKTVNIMAAAKAGISHCTCYKILPGLLTKGVLLLHDNAHPHTANKTNERLRNFNWEVLEYPPYSPNLAPSDFHLFGPLKHHFRLNIIPMMML</sequence>
<reference evidence="1 2" key="1">
    <citation type="submission" date="2017-12" db="EMBL/GenBank/DDBJ databases">
        <title>Hemimetabolous genomes reveal molecular basis of termite eusociality.</title>
        <authorList>
            <person name="Harrison M.C."/>
            <person name="Jongepier E."/>
            <person name="Robertson H.M."/>
            <person name="Arning N."/>
            <person name="Bitard-Feildel T."/>
            <person name="Chao H."/>
            <person name="Childers C.P."/>
            <person name="Dinh H."/>
            <person name="Doddapaneni H."/>
            <person name="Dugan S."/>
            <person name="Gowin J."/>
            <person name="Greiner C."/>
            <person name="Han Y."/>
            <person name="Hu H."/>
            <person name="Hughes D.S.T."/>
            <person name="Huylmans A.-K."/>
            <person name="Kemena C."/>
            <person name="Kremer L.P.M."/>
            <person name="Lee S.L."/>
            <person name="Lopez-Ezquerra A."/>
            <person name="Mallet L."/>
            <person name="Monroy-Kuhn J.M."/>
            <person name="Moser A."/>
            <person name="Murali S.C."/>
            <person name="Muzny D.M."/>
            <person name="Otani S."/>
            <person name="Piulachs M.-D."/>
            <person name="Poelchau M."/>
            <person name="Qu J."/>
            <person name="Schaub F."/>
            <person name="Wada-Katsumata A."/>
            <person name="Worley K.C."/>
            <person name="Xie Q."/>
            <person name="Ylla G."/>
            <person name="Poulsen M."/>
            <person name="Gibbs R.A."/>
            <person name="Schal C."/>
            <person name="Richards S."/>
            <person name="Belles X."/>
            <person name="Korb J."/>
            <person name="Bornberg-Bauer E."/>
        </authorList>
    </citation>
    <scope>NUCLEOTIDE SEQUENCE [LARGE SCALE GENOMIC DNA]</scope>
    <source>
        <tissue evidence="1">Whole body</tissue>
    </source>
</reference>
<evidence type="ECO:0000313" key="2">
    <source>
        <dbReference type="Proteomes" id="UP000235965"/>
    </source>
</evidence>
<dbReference type="Proteomes" id="UP000235965">
    <property type="component" value="Unassembled WGS sequence"/>
</dbReference>
<dbReference type="STRING" id="105785.A0A2J7RKF3"/>
<gene>
    <name evidence="1" type="ORF">B7P43_G17042</name>
</gene>
<dbReference type="PANTHER" id="PTHR46060:SF1">
    <property type="entry name" value="MARINER MOS1 TRANSPOSASE-LIKE PROTEIN"/>
    <property type="match status" value="1"/>
</dbReference>
<name>A0A2J7RKF3_9NEOP</name>
<dbReference type="InterPro" id="IPR052709">
    <property type="entry name" value="Transposase-MT_Hybrid"/>
</dbReference>
<dbReference type="PANTHER" id="PTHR46060">
    <property type="entry name" value="MARINER MOS1 TRANSPOSASE-LIKE PROTEIN"/>
    <property type="match status" value="1"/>
</dbReference>
<dbReference type="AlphaFoldDB" id="A0A2J7RKF3"/>
<evidence type="ECO:0000313" key="1">
    <source>
        <dbReference type="EMBL" id="PNF41325.1"/>
    </source>
</evidence>
<evidence type="ECO:0008006" key="3">
    <source>
        <dbReference type="Google" id="ProtNLM"/>
    </source>
</evidence>
<keyword evidence="2" id="KW-1185">Reference proteome</keyword>
<dbReference type="InParanoid" id="A0A2J7RKF3"/>
<accession>A0A2J7RKF3</accession>
<organism evidence="1 2">
    <name type="scientific">Cryptotermes secundus</name>
    <dbReference type="NCBI Taxonomy" id="105785"/>
    <lineage>
        <taxon>Eukaryota</taxon>
        <taxon>Metazoa</taxon>
        <taxon>Ecdysozoa</taxon>
        <taxon>Arthropoda</taxon>
        <taxon>Hexapoda</taxon>
        <taxon>Insecta</taxon>
        <taxon>Pterygota</taxon>
        <taxon>Neoptera</taxon>
        <taxon>Polyneoptera</taxon>
        <taxon>Dictyoptera</taxon>
        <taxon>Blattodea</taxon>
        <taxon>Blattoidea</taxon>
        <taxon>Termitoidae</taxon>
        <taxon>Kalotermitidae</taxon>
        <taxon>Cryptotermitinae</taxon>
        <taxon>Cryptotermes</taxon>
    </lineage>
</organism>
<dbReference type="EMBL" id="NEVH01002737">
    <property type="protein sequence ID" value="PNF41325.1"/>
    <property type="molecule type" value="Genomic_DNA"/>
</dbReference>
<dbReference type="GO" id="GO:0003676">
    <property type="term" value="F:nucleic acid binding"/>
    <property type="evidence" value="ECO:0007669"/>
    <property type="project" value="InterPro"/>
</dbReference>
<protein>
    <recommendedName>
        <fullName evidence="3">Tc1-like transposase DDE domain-containing protein</fullName>
    </recommendedName>
</protein>
<proteinExistence type="predicted"/>
<dbReference type="Gene3D" id="3.30.420.10">
    <property type="entry name" value="Ribonuclease H-like superfamily/Ribonuclease H"/>
    <property type="match status" value="1"/>
</dbReference>
<dbReference type="InterPro" id="IPR036397">
    <property type="entry name" value="RNaseH_sf"/>
</dbReference>